<evidence type="ECO:0000313" key="2">
    <source>
        <dbReference type="Proteomes" id="UP001054945"/>
    </source>
</evidence>
<organism evidence="1 2">
    <name type="scientific">Caerostris extrusa</name>
    <name type="common">Bark spider</name>
    <name type="synonym">Caerostris bankana</name>
    <dbReference type="NCBI Taxonomy" id="172846"/>
    <lineage>
        <taxon>Eukaryota</taxon>
        <taxon>Metazoa</taxon>
        <taxon>Ecdysozoa</taxon>
        <taxon>Arthropoda</taxon>
        <taxon>Chelicerata</taxon>
        <taxon>Arachnida</taxon>
        <taxon>Araneae</taxon>
        <taxon>Araneomorphae</taxon>
        <taxon>Entelegynae</taxon>
        <taxon>Araneoidea</taxon>
        <taxon>Araneidae</taxon>
        <taxon>Caerostris</taxon>
    </lineage>
</organism>
<keyword evidence="2" id="KW-1185">Reference proteome</keyword>
<dbReference type="Proteomes" id="UP001054945">
    <property type="component" value="Unassembled WGS sequence"/>
</dbReference>
<accession>A0AAV4Q1H0</accession>
<proteinExistence type="predicted"/>
<dbReference type="AlphaFoldDB" id="A0AAV4Q1H0"/>
<sequence length="96" mass="11171">MGNERTTPCRVTWVTRATGVGTIDSKTFHYLFGMCWIRARIKVGEEIILTRRKNRLMVAQLTANDDHYKKNIIKLNWLNTTQVMTDRKLVTNLLCS</sequence>
<evidence type="ECO:0000313" key="1">
    <source>
        <dbReference type="EMBL" id="GIY02860.1"/>
    </source>
</evidence>
<comment type="caution">
    <text evidence="1">The sequence shown here is derived from an EMBL/GenBank/DDBJ whole genome shotgun (WGS) entry which is preliminary data.</text>
</comment>
<reference evidence="1 2" key="1">
    <citation type="submission" date="2021-06" db="EMBL/GenBank/DDBJ databases">
        <title>Caerostris extrusa draft genome.</title>
        <authorList>
            <person name="Kono N."/>
            <person name="Arakawa K."/>
        </authorList>
    </citation>
    <scope>NUCLEOTIDE SEQUENCE [LARGE SCALE GENOMIC DNA]</scope>
</reference>
<gene>
    <name evidence="1" type="ORF">CEXT_18691</name>
</gene>
<dbReference type="EMBL" id="BPLR01005512">
    <property type="protein sequence ID" value="GIY02860.1"/>
    <property type="molecule type" value="Genomic_DNA"/>
</dbReference>
<protein>
    <submittedName>
        <fullName evidence="1">Uncharacterized protein</fullName>
    </submittedName>
</protein>
<name>A0AAV4Q1H0_CAEEX</name>